<proteinExistence type="predicted"/>
<sequence length="136" mass="14790">LVSENVVRQENIETASTPTSIIPGSTANSAYNSTVIITQTNQPEPISSKLINLDINNTLQKAKNLANGDEYNPSRSSQKGYKRDYGIIQSVTEGKGRADTATKSLSGHIQSHPEGQQKCIAAQRVPDPFRSVEKLH</sequence>
<accession>A0A9Q3E9R5</accession>
<dbReference type="AlphaFoldDB" id="A0A9Q3E9R5"/>
<feature type="non-terminal residue" evidence="2">
    <location>
        <position position="1"/>
    </location>
</feature>
<feature type="region of interest" description="Disordered" evidence="1">
    <location>
        <begin position="92"/>
        <end position="116"/>
    </location>
</feature>
<dbReference type="Proteomes" id="UP000765509">
    <property type="component" value="Unassembled WGS sequence"/>
</dbReference>
<evidence type="ECO:0000313" key="2">
    <source>
        <dbReference type="EMBL" id="MBW0514963.1"/>
    </source>
</evidence>
<feature type="region of interest" description="Disordered" evidence="1">
    <location>
        <begin position="66"/>
        <end position="85"/>
    </location>
</feature>
<name>A0A9Q3E9R5_9BASI</name>
<evidence type="ECO:0000256" key="1">
    <source>
        <dbReference type="SAM" id="MobiDB-lite"/>
    </source>
</evidence>
<reference evidence="2" key="1">
    <citation type="submission" date="2021-03" db="EMBL/GenBank/DDBJ databases">
        <title>Draft genome sequence of rust myrtle Austropuccinia psidii MF-1, a brazilian biotype.</title>
        <authorList>
            <person name="Quecine M.C."/>
            <person name="Pachon D.M.R."/>
            <person name="Bonatelli M.L."/>
            <person name="Correr F.H."/>
            <person name="Franceschini L.M."/>
            <person name="Leite T.F."/>
            <person name="Margarido G.R.A."/>
            <person name="Almeida C.A."/>
            <person name="Ferrarezi J.A."/>
            <person name="Labate C.A."/>
        </authorList>
    </citation>
    <scope>NUCLEOTIDE SEQUENCE</scope>
    <source>
        <strain evidence="2">MF-1</strain>
    </source>
</reference>
<gene>
    <name evidence="2" type="ORF">O181_054678</name>
</gene>
<comment type="caution">
    <text evidence="2">The sequence shown here is derived from an EMBL/GenBank/DDBJ whole genome shotgun (WGS) entry which is preliminary data.</text>
</comment>
<protein>
    <submittedName>
        <fullName evidence="2">Uncharacterized protein</fullName>
    </submittedName>
</protein>
<evidence type="ECO:0000313" key="3">
    <source>
        <dbReference type="Proteomes" id="UP000765509"/>
    </source>
</evidence>
<dbReference type="EMBL" id="AVOT02024349">
    <property type="protein sequence ID" value="MBW0514963.1"/>
    <property type="molecule type" value="Genomic_DNA"/>
</dbReference>
<keyword evidence="3" id="KW-1185">Reference proteome</keyword>
<organism evidence="2 3">
    <name type="scientific">Austropuccinia psidii MF-1</name>
    <dbReference type="NCBI Taxonomy" id="1389203"/>
    <lineage>
        <taxon>Eukaryota</taxon>
        <taxon>Fungi</taxon>
        <taxon>Dikarya</taxon>
        <taxon>Basidiomycota</taxon>
        <taxon>Pucciniomycotina</taxon>
        <taxon>Pucciniomycetes</taxon>
        <taxon>Pucciniales</taxon>
        <taxon>Sphaerophragmiaceae</taxon>
        <taxon>Austropuccinia</taxon>
    </lineage>
</organism>